<sequence>MKPSSSTPPLLSHLLVIDKFSESPLACDILKLSMEFTKLWDRPNIGFP</sequence>
<accession>A0AAV5MIP8</accession>
<dbReference type="AlphaFoldDB" id="A0AAV5MIP8"/>
<evidence type="ECO:0000313" key="1">
    <source>
        <dbReference type="EMBL" id="GKV49838.1"/>
    </source>
</evidence>
<proteinExistence type="predicted"/>
<gene>
    <name evidence="1" type="ORF">SLEP1_g56565</name>
</gene>
<evidence type="ECO:0000313" key="2">
    <source>
        <dbReference type="Proteomes" id="UP001054252"/>
    </source>
</evidence>
<comment type="caution">
    <text evidence="1">The sequence shown here is derived from an EMBL/GenBank/DDBJ whole genome shotgun (WGS) entry which is preliminary data.</text>
</comment>
<reference evidence="1 2" key="1">
    <citation type="journal article" date="2021" name="Commun. Biol.">
        <title>The genome of Shorea leprosula (Dipterocarpaceae) highlights the ecological relevance of drought in aseasonal tropical rainforests.</title>
        <authorList>
            <person name="Ng K.K.S."/>
            <person name="Kobayashi M.J."/>
            <person name="Fawcett J.A."/>
            <person name="Hatakeyama M."/>
            <person name="Paape T."/>
            <person name="Ng C.H."/>
            <person name="Ang C.C."/>
            <person name="Tnah L.H."/>
            <person name="Lee C.T."/>
            <person name="Nishiyama T."/>
            <person name="Sese J."/>
            <person name="O'Brien M.J."/>
            <person name="Copetti D."/>
            <person name="Mohd Noor M.I."/>
            <person name="Ong R.C."/>
            <person name="Putra M."/>
            <person name="Sireger I.Z."/>
            <person name="Indrioko S."/>
            <person name="Kosugi Y."/>
            <person name="Izuno A."/>
            <person name="Isagi Y."/>
            <person name="Lee S.L."/>
            <person name="Shimizu K.K."/>
        </authorList>
    </citation>
    <scope>NUCLEOTIDE SEQUENCE [LARGE SCALE GENOMIC DNA]</scope>
    <source>
        <strain evidence="1">214</strain>
    </source>
</reference>
<name>A0AAV5MIP8_9ROSI</name>
<organism evidence="1 2">
    <name type="scientific">Rubroshorea leprosula</name>
    <dbReference type="NCBI Taxonomy" id="152421"/>
    <lineage>
        <taxon>Eukaryota</taxon>
        <taxon>Viridiplantae</taxon>
        <taxon>Streptophyta</taxon>
        <taxon>Embryophyta</taxon>
        <taxon>Tracheophyta</taxon>
        <taxon>Spermatophyta</taxon>
        <taxon>Magnoliopsida</taxon>
        <taxon>eudicotyledons</taxon>
        <taxon>Gunneridae</taxon>
        <taxon>Pentapetalae</taxon>
        <taxon>rosids</taxon>
        <taxon>malvids</taxon>
        <taxon>Malvales</taxon>
        <taxon>Dipterocarpaceae</taxon>
        <taxon>Rubroshorea</taxon>
    </lineage>
</organism>
<dbReference type="EMBL" id="BPVZ01000322">
    <property type="protein sequence ID" value="GKV49838.1"/>
    <property type="molecule type" value="Genomic_DNA"/>
</dbReference>
<protein>
    <submittedName>
        <fullName evidence="1">Uncharacterized protein</fullName>
    </submittedName>
</protein>
<keyword evidence="2" id="KW-1185">Reference proteome</keyword>
<dbReference type="Proteomes" id="UP001054252">
    <property type="component" value="Unassembled WGS sequence"/>
</dbReference>